<reference evidence="2 3" key="1">
    <citation type="submission" date="2018-05" db="EMBL/GenBank/DDBJ databases">
        <authorList>
            <consortium name="IHU Genomes"/>
        </authorList>
    </citation>
    <scope>NUCLEOTIDE SEQUENCE [LARGE SCALE GENOMIC DNA]</scope>
    <source>
        <strain evidence="2 3">P7335</strain>
    </source>
</reference>
<accession>A0A375YS89</accession>
<organism evidence="2 3">
    <name type="scientific">Mycolicibacterium parafortuitum</name>
    <name type="common">Mycobacterium parafortuitum</name>
    <dbReference type="NCBI Taxonomy" id="39692"/>
    <lineage>
        <taxon>Bacteria</taxon>
        <taxon>Bacillati</taxon>
        <taxon>Actinomycetota</taxon>
        <taxon>Actinomycetes</taxon>
        <taxon>Mycobacteriales</taxon>
        <taxon>Mycobacteriaceae</taxon>
        <taxon>Mycolicibacterium</taxon>
    </lineage>
</organism>
<feature type="transmembrane region" description="Helical" evidence="1">
    <location>
        <begin position="51"/>
        <end position="75"/>
    </location>
</feature>
<evidence type="ECO:0000256" key="1">
    <source>
        <dbReference type="SAM" id="Phobius"/>
    </source>
</evidence>
<name>A0A375YS89_MYCPF</name>
<protein>
    <recommendedName>
        <fullName evidence="4">DUF1772 domain-containing protein</fullName>
    </recommendedName>
</protein>
<keyword evidence="3" id="KW-1185">Reference proteome</keyword>
<evidence type="ECO:0008006" key="4">
    <source>
        <dbReference type="Google" id="ProtNLM"/>
    </source>
</evidence>
<dbReference type="RefSeq" id="WP_083144578.1">
    <property type="nucleotide sequence ID" value="NZ_MVID01000016.1"/>
</dbReference>
<dbReference type="Proteomes" id="UP000252008">
    <property type="component" value="Unassembled WGS sequence"/>
</dbReference>
<dbReference type="EMBL" id="UEGS01000001">
    <property type="protein sequence ID" value="SRX83940.1"/>
    <property type="molecule type" value="Genomic_DNA"/>
</dbReference>
<gene>
    <name evidence="2" type="ORF">MPP7335_05725</name>
</gene>
<proteinExistence type="predicted"/>
<feature type="transmembrane region" description="Helical" evidence="1">
    <location>
        <begin position="6"/>
        <end position="30"/>
    </location>
</feature>
<dbReference type="AlphaFoldDB" id="A0A375YS89"/>
<feature type="transmembrane region" description="Helical" evidence="1">
    <location>
        <begin position="131"/>
        <end position="147"/>
    </location>
</feature>
<keyword evidence="1" id="KW-0472">Membrane</keyword>
<sequence length="148" mass="15872">MGTPALILIAAATLAICVTLGGALYEVLVVDPAWPKRPGIIQAHNGGISRVRFWVPAPVIFEVLLVLTLIVTWGTPRVGPALLVALLSHAAMRLWTLLDLLPRGVEFERKDPADVDEAAAVRWTRRNMARIPLLLVTSGAMLAALAVA</sequence>
<evidence type="ECO:0000313" key="3">
    <source>
        <dbReference type="Proteomes" id="UP000252008"/>
    </source>
</evidence>
<keyword evidence="1" id="KW-0812">Transmembrane</keyword>
<keyword evidence="1" id="KW-1133">Transmembrane helix</keyword>
<evidence type="ECO:0000313" key="2">
    <source>
        <dbReference type="EMBL" id="SRX83940.1"/>
    </source>
</evidence>